<comment type="caution">
    <text evidence="6">The sequence shown here is derived from an EMBL/GenBank/DDBJ whole genome shotgun (WGS) entry which is preliminary data.</text>
</comment>
<dbReference type="Proteomes" id="UP001431209">
    <property type="component" value="Unassembled WGS sequence"/>
</dbReference>
<dbReference type="InterPro" id="IPR024861">
    <property type="entry name" value="Donson"/>
</dbReference>
<evidence type="ECO:0000256" key="1">
    <source>
        <dbReference type="ARBA" id="ARBA00004123"/>
    </source>
</evidence>
<dbReference type="PANTHER" id="PTHR12972:SF0">
    <property type="entry name" value="PROTEIN DOWNSTREAM NEIGHBOR OF SON"/>
    <property type="match status" value="1"/>
</dbReference>
<sequence length="488" mass="55915">MTSKRKRDNQDVGTKSGLQTKSTSEEDGDSHTDDDSQDALVSNKKPKKISSAIISKQKHQDNILLNKASLEEDANSKKSTKNLLDKVLRTTNVKKVESSVAESDQLNNIYIEDIPMDWSIKTKITIESKEPFGWSTSLSSLAQSTGLSSYVMGQKIDASSYTDTRSNTQQADLSFDFCAGFVKYCMNFMSPSMPLPPSIKSKFEKMDLTKVDEYASVDSFRNELGEDFEYLKQRLTQWASAFQSVYTMLRNGDCPYFYLITKGCPIIFIGCRVNEVEQIRVVISKVSQKMKEEIVREKIKFQIIQEHTLLFVGFRRVHAIFDFLLQYNMKKCLVRDVPIILSPVSFLFGTLTSLSVHDNAYNKYDDRTKQNTTVHKLELDGFILPHSWYPMLLILQHTQKGDFHLRFKQVVENTHLINSTQRYDYSNSQMTQYTATQQGGGNWTSHFDETEYSYLNKKESKVVIVNSVTCTGNVYTKVELNNLNKIKF</sequence>
<organism evidence="6 7">
    <name type="scientific">Acrasis kona</name>
    <dbReference type="NCBI Taxonomy" id="1008807"/>
    <lineage>
        <taxon>Eukaryota</taxon>
        <taxon>Discoba</taxon>
        <taxon>Heterolobosea</taxon>
        <taxon>Tetramitia</taxon>
        <taxon>Eutetramitia</taxon>
        <taxon>Acrasidae</taxon>
        <taxon>Acrasis</taxon>
    </lineage>
</organism>
<keyword evidence="7" id="KW-1185">Reference proteome</keyword>
<dbReference type="EMBL" id="JAOPGA020001357">
    <property type="protein sequence ID" value="KAL0487625.1"/>
    <property type="molecule type" value="Genomic_DNA"/>
</dbReference>
<evidence type="ECO:0000256" key="2">
    <source>
        <dbReference type="ARBA" id="ARBA00022473"/>
    </source>
</evidence>
<evidence type="ECO:0000313" key="7">
    <source>
        <dbReference type="Proteomes" id="UP001431209"/>
    </source>
</evidence>
<feature type="region of interest" description="Disordered" evidence="5">
    <location>
        <begin position="1"/>
        <end position="53"/>
    </location>
</feature>
<evidence type="ECO:0000256" key="4">
    <source>
        <dbReference type="ARBA" id="ARBA00025806"/>
    </source>
</evidence>
<dbReference type="GO" id="GO:0033260">
    <property type="term" value="P:nuclear DNA replication"/>
    <property type="evidence" value="ECO:0007669"/>
    <property type="project" value="TreeGrafter"/>
</dbReference>
<name>A0AAW2ZDV5_9EUKA</name>
<feature type="compositionally biased region" description="Polar residues" evidence="5">
    <location>
        <begin position="11"/>
        <end position="21"/>
    </location>
</feature>
<protein>
    <submittedName>
        <fullName evidence="6">Donson</fullName>
    </submittedName>
</protein>
<dbReference type="PANTHER" id="PTHR12972">
    <property type="entry name" value="DOWNSTREAM NEIGHBOR OF SON"/>
    <property type="match status" value="1"/>
</dbReference>
<reference evidence="6 7" key="1">
    <citation type="submission" date="2024-03" db="EMBL/GenBank/DDBJ databases">
        <title>The Acrasis kona genome and developmental transcriptomes reveal deep origins of eukaryotic multicellular pathways.</title>
        <authorList>
            <person name="Sheikh S."/>
            <person name="Fu C.-J."/>
            <person name="Brown M.W."/>
            <person name="Baldauf S.L."/>
        </authorList>
    </citation>
    <scope>NUCLEOTIDE SEQUENCE [LARGE SCALE GENOMIC DNA]</scope>
    <source>
        <strain evidence="6 7">ATCC MYA-3509</strain>
    </source>
</reference>
<evidence type="ECO:0000256" key="5">
    <source>
        <dbReference type="SAM" id="MobiDB-lite"/>
    </source>
</evidence>
<evidence type="ECO:0000256" key="3">
    <source>
        <dbReference type="ARBA" id="ARBA00023242"/>
    </source>
</evidence>
<keyword evidence="3" id="KW-0539">Nucleus</keyword>
<dbReference type="AlphaFoldDB" id="A0AAW2ZDV5"/>
<comment type="similarity">
    <text evidence="4">Belongs to the DONSON family.</text>
</comment>
<dbReference type="GO" id="GO:0005634">
    <property type="term" value="C:nucleus"/>
    <property type="evidence" value="ECO:0007669"/>
    <property type="project" value="UniProtKB-SubCell"/>
</dbReference>
<proteinExistence type="inferred from homology"/>
<keyword evidence="2" id="KW-0217">Developmental protein</keyword>
<gene>
    <name evidence="6" type="ORF">AKO1_000220</name>
</gene>
<dbReference type="PRINTS" id="PR02064">
    <property type="entry name" value="DONSON"/>
</dbReference>
<accession>A0AAW2ZDV5</accession>
<comment type="subcellular location">
    <subcellularLocation>
        <location evidence="1">Nucleus</location>
    </subcellularLocation>
</comment>
<evidence type="ECO:0000313" key="6">
    <source>
        <dbReference type="EMBL" id="KAL0487625.1"/>
    </source>
</evidence>